<dbReference type="EMBL" id="CP022685">
    <property type="protein sequence ID" value="ATL30853.1"/>
    <property type="molecule type" value="Genomic_DNA"/>
</dbReference>
<dbReference type="AlphaFoldDB" id="A0A291QHD1"/>
<sequence length="99" mass="9530">MIRKALTGAALMAAATVATLGGAGVAAADSTEFATDNGDVAIGGDAGGILNSYGAPFVNVDLRCAVPAPQGVGGNVLGGPVAACTNAPVDQFDAQERVV</sequence>
<gene>
    <name evidence="2" type="ORF">KY5_5835c</name>
</gene>
<proteinExistence type="predicted"/>
<dbReference type="Proteomes" id="UP000221011">
    <property type="component" value="Chromosome"/>
</dbReference>
<evidence type="ECO:0000313" key="3">
    <source>
        <dbReference type="Proteomes" id="UP000221011"/>
    </source>
</evidence>
<feature type="chain" id="PRO_5012448775" description="Secreted protein" evidence="1">
    <location>
        <begin position="29"/>
        <end position="99"/>
    </location>
</feature>
<evidence type="ECO:0008006" key="4">
    <source>
        <dbReference type="Google" id="ProtNLM"/>
    </source>
</evidence>
<evidence type="ECO:0000256" key="1">
    <source>
        <dbReference type="SAM" id="SignalP"/>
    </source>
</evidence>
<protein>
    <recommendedName>
        <fullName evidence="4">Secreted protein</fullName>
    </recommendedName>
</protein>
<accession>A0A291QHD1</accession>
<dbReference type="KEGG" id="sfk:KY5_5835c"/>
<dbReference type="RefSeq" id="WP_098245095.1">
    <property type="nucleotide sequence ID" value="NZ_CP022685.1"/>
</dbReference>
<reference evidence="2 3" key="1">
    <citation type="submission" date="2017-08" db="EMBL/GenBank/DDBJ databases">
        <title>Complete Genome Sequence of Streptomyces formicae KY5, the formicamycin producer.</title>
        <authorList>
            <person name="Holmes N.A."/>
            <person name="Devine R."/>
            <person name="Qin Z."/>
            <person name="Seipke R.F."/>
            <person name="Wilkinson B."/>
            <person name="Hutchings M.I."/>
        </authorList>
    </citation>
    <scope>NUCLEOTIDE SEQUENCE [LARGE SCALE GENOMIC DNA]</scope>
    <source>
        <strain evidence="2 3">KY5</strain>
    </source>
</reference>
<organism evidence="2 3">
    <name type="scientific">Streptomyces formicae</name>
    <dbReference type="NCBI Taxonomy" id="1616117"/>
    <lineage>
        <taxon>Bacteria</taxon>
        <taxon>Bacillati</taxon>
        <taxon>Actinomycetota</taxon>
        <taxon>Actinomycetes</taxon>
        <taxon>Kitasatosporales</taxon>
        <taxon>Streptomycetaceae</taxon>
        <taxon>Streptomyces</taxon>
    </lineage>
</organism>
<name>A0A291QHD1_9ACTN</name>
<feature type="signal peptide" evidence="1">
    <location>
        <begin position="1"/>
        <end position="28"/>
    </location>
</feature>
<evidence type="ECO:0000313" key="2">
    <source>
        <dbReference type="EMBL" id="ATL30853.1"/>
    </source>
</evidence>
<keyword evidence="3" id="KW-1185">Reference proteome</keyword>
<keyword evidence="1" id="KW-0732">Signal</keyword>